<keyword evidence="2" id="KW-0238">DNA-binding</keyword>
<keyword evidence="1" id="KW-0805">Transcription regulation</keyword>
<dbReference type="AlphaFoldDB" id="A0A3A9K7V3"/>
<feature type="domain" description="HTH marR-type" evidence="4">
    <location>
        <begin position="7"/>
        <end position="141"/>
    </location>
</feature>
<evidence type="ECO:0000313" key="6">
    <source>
        <dbReference type="Proteomes" id="UP000281498"/>
    </source>
</evidence>
<dbReference type="PANTHER" id="PTHR33164:SF64">
    <property type="entry name" value="TRANSCRIPTIONAL REGULATOR SLYA"/>
    <property type="match status" value="1"/>
</dbReference>
<reference evidence="5 6" key="1">
    <citation type="submission" date="2017-10" db="EMBL/GenBank/DDBJ databases">
        <title>Bacillus sp. nov., a halophilic bacterium isolated from a Keqin Lake.</title>
        <authorList>
            <person name="Wang H."/>
        </authorList>
    </citation>
    <scope>NUCLEOTIDE SEQUENCE [LARGE SCALE GENOMIC DNA]</scope>
    <source>
        <strain evidence="5 6">KCTC 13187</strain>
    </source>
</reference>
<dbReference type="InterPro" id="IPR039422">
    <property type="entry name" value="MarR/SlyA-like"/>
</dbReference>
<keyword evidence="6" id="KW-1185">Reference proteome</keyword>
<dbReference type="Proteomes" id="UP000281498">
    <property type="component" value="Unassembled WGS sequence"/>
</dbReference>
<evidence type="ECO:0000259" key="4">
    <source>
        <dbReference type="PROSITE" id="PS50995"/>
    </source>
</evidence>
<dbReference type="PANTHER" id="PTHR33164">
    <property type="entry name" value="TRANSCRIPTIONAL REGULATOR, MARR FAMILY"/>
    <property type="match status" value="1"/>
</dbReference>
<dbReference type="InterPro" id="IPR036388">
    <property type="entry name" value="WH-like_DNA-bd_sf"/>
</dbReference>
<proteinExistence type="predicted"/>
<dbReference type="GO" id="GO:0003700">
    <property type="term" value="F:DNA-binding transcription factor activity"/>
    <property type="evidence" value="ECO:0007669"/>
    <property type="project" value="InterPro"/>
</dbReference>
<sequence>MSEYRLEDSLGFLVGRAGRSLSNSVQRTFSEHGFNATTEHWTVLVQLWNQDGLSQLELAERTGKDQASMSRLIQNMLNRELIYRRKDPVDARCKRIFLTENGKEQQERLMDLVNDTLEKATEGITEEDVAITKRVLKNIASKNLTTSWMNEE</sequence>
<accession>A0A3A9K7V3</accession>
<organism evidence="5 6">
    <name type="scientific">Salipaludibacillus neizhouensis</name>
    <dbReference type="NCBI Taxonomy" id="885475"/>
    <lineage>
        <taxon>Bacteria</taxon>
        <taxon>Bacillati</taxon>
        <taxon>Bacillota</taxon>
        <taxon>Bacilli</taxon>
        <taxon>Bacillales</taxon>
        <taxon>Bacillaceae</taxon>
    </lineage>
</organism>
<dbReference type="PROSITE" id="PS50995">
    <property type="entry name" value="HTH_MARR_2"/>
    <property type="match status" value="1"/>
</dbReference>
<dbReference type="SMART" id="SM00347">
    <property type="entry name" value="HTH_MARR"/>
    <property type="match status" value="1"/>
</dbReference>
<keyword evidence="3" id="KW-0804">Transcription</keyword>
<name>A0A3A9K7V3_9BACI</name>
<protein>
    <submittedName>
        <fullName evidence="5">MarR family transcriptional regulator</fullName>
    </submittedName>
</protein>
<evidence type="ECO:0000256" key="2">
    <source>
        <dbReference type="ARBA" id="ARBA00023125"/>
    </source>
</evidence>
<gene>
    <name evidence="5" type="ORF">CR203_15115</name>
</gene>
<dbReference type="GO" id="GO:0003677">
    <property type="term" value="F:DNA binding"/>
    <property type="evidence" value="ECO:0007669"/>
    <property type="project" value="UniProtKB-KW"/>
</dbReference>
<dbReference type="PRINTS" id="PR00598">
    <property type="entry name" value="HTHMARR"/>
</dbReference>
<dbReference type="Pfam" id="PF01047">
    <property type="entry name" value="MarR"/>
    <property type="match status" value="1"/>
</dbReference>
<dbReference type="InterPro" id="IPR000835">
    <property type="entry name" value="HTH_MarR-typ"/>
</dbReference>
<comment type="caution">
    <text evidence="5">The sequence shown here is derived from an EMBL/GenBank/DDBJ whole genome shotgun (WGS) entry which is preliminary data.</text>
</comment>
<dbReference type="Gene3D" id="1.10.10.10">
    <property type="entry name" value="Winged helix-like DNA-binding domain superfamily/Winged helix DNA-binding domain"/>
    <property type="match status" value="1"/>
</dbReference>
<dbReference type="OrthoDB" id="6400170at2"/>
<dbReference type="InterPro" id="IPR036390">
    <property type="entry name" value="WH_DNA-bd_sf"/>
</dbReference>
<dbReference type="SUPFAM" id="SSF46785">
    <property type="entry name" value="Winged helix' DNA-binding domain"/>
    <property type="match status" value="1"/>
</dbReference>
<evidence type="ECO:0000313" key="5">
    <source>
        <dbReference type="EMBL" id="RKL66612.1"/>
    </source>
</evidence>
<evidence type="ECO:0000256" key="3">
    <source>
        <dbReference type="ARBA" id="ARBA00023163"/>
    </source>
</evidence>
<dbReference type="GO" id="GO:0006950">
    <property type="term" value="P:response to stress"/>
    <property type="evidence" value="ECO:0007669"/>
    <property type="project" value="TreeGrafter"/>
</dbReference>
<dbReference type="RefSeq" id="WP_110935892.1">
    <property type="nucleotide sequence ID" value="NZ_KZ614146.1"/>
</dbReference>
<dbReference type="EMBL" id="PDOE01000006">
    <property type="protein sequence ID" value="RKL66612.1"/>
    <property type="molecule type" value="Genomic_DNA"/>
</dbReference>
<evidence type="ECO:0000256" key="1">
    <source>
        <dbReference type="ARBA" id="ARBA00023015"/>
    </source>
</evidence>